<proteinExistence type="predicted"/>
<dbReference type="PROSITE" id="PS00041">
    <property type="entry name" value="HTH_ARAC_FAMILY_1"/>
    <property type="match status" value="1"/>
</dbReference>
<keyword evidence="5" id="KW-0804">Transcription</keyword>
<dbReference type="EMBL" id="VNHQ01000014">
    <property type="protein sequence ID" value="TYP61361.1"/>
    <property type="molecule type" value="Genomic_DNA"/>
</dbReference>
<gene>
    <name evidence="8" type="ORF">A9A72_12495</name>
</gene>
<dbReference type="Pfam" id="PF12833">
    <property type="entry name" value="HTH_18"/>
    <property type="match status" value="1"/>
</dbReference>
<comment type="subcellular location">
    <subcellularLocation>
        <location evidence="1">Cytoplasm</location>
    </subcellularLocation>
</comment>
<dbReference type="Pfam" id="PF02311">
    <property type="entry name" value="AraC_binding"/>
    <property type="match status" value="1"/>
</dbReference>
<dbReference type="PROSITE" id="PS01124">
    <property type="entry name" value="HTH_ARAC_FAMILY_2"/>
    <property type="match status" value="1"/>
</dbReference>
<dbReference type="InterPro" id="IPR037923">
    <property type="entry name" value="HTH-like"/>
</dbReference>
<dbReference type="PANTHER" id="PTHR46796">
    <property type="entry name" value="HTH-TYPE TRANSCRIPTIONAL ACTIVATOR RHAS-RELATED"/>
    <property type="match status" value="1"/>
</dbReference>
<evidence type="ECO:0000256" key="3">
    <source>
        <dbReference type="ARBA" id="ARBA00023125"/>
    </source>
</evidence>
<accession>A0A5S5B315</accession>
<organism evidence="8 9">
    <name type="scientific">Stutzerimonas stutzeri</name>
    <name type="common">Pseudomonas stutzeri</name>
    <dbReference type="NCBI Taxonomy" id="316"/>
    <lineage>
        <taxon>Bacteria</taxon>
        <taxon>Pseudomonadati</taxon>
        <taxon>Pseudomonadota</taxon>
        <taxon>Gammaproteobacteria</taxon>
        <taxon>Pseudomonadales</taxon>
        <taxon>Pseudomonadaceae</taxon>
        <taxon>Stutzerimonas</taxon>
    </lineage>
</organism>
<evidence type="ECO:0000256" key="4">
    <source>
        <dbReference type="ARBA" id="ARBA00023159"/>
    </source>
</evidence>
<protein>
    <submittedName>
        <fullName evidence="8">AraC family transcriptional regulator</fullName>
    </submittedName>
</protein>
<dbReference type="InterPro" id="IPR003313">
    <property type="entry name" value="AraC-bd"/>
</dbReference>
<dbReference type="InterPro" id="IPR050204">
    <property type="entry name" value="AraC_XylS_family_regulators"/>
</dbReference>
<dbReference type="PANTHER" id="PTHR46796:SF2">
    <property type="entry name" value="TRANSCRIPTIONAL REGULATORY PROTEIN"/>
    <property type="match status" value="1"/>
</dbReference>
<evidence type="ECO:0000256" key="6">
    <source>
        <dbReference type="ARBA" id="ARBA00037345"/>
    </source>
</evidence>
<evidence type="ECO:0000256" key="5">
    <source>
        <dbReference type="ARBA" id="ARBA00023163"/>
    </source>
</evidence>
<dbReference type="GO" id="GO:0003700">
    <property type="term" value="F:DNA-binding transcription factor activity"/>
    <property type="evidence" value="ECO:0007669"/>
    <property type="project" value="InterPro"/>
</dbReference>
<dbReference type="OrthoDB" id="9809338at2"/>
<name>A0A5S5B315_STUST</name>
<keyword evidence="4" id="KW-0010">Activator</keyword>
<keyword evidence="2" id="KW-0805">Transcription regulation</keyword>
<feature type="domain" description="HTH araC/xylS-type" evidence="7">
    <location>
        <begin position="181"/>
        <end position="278"/>
    </location>
</feature>
<comment type="function">
    <text evidence="6">Regulatory protein of the TOL plasmid xyl operons. XylS activates the xylXYZLTEGFJQKIH operon required for the degradation of toluene, m-xylene and p-xylene.</text>
</comment>
<dbReference type="GO" id="GO:0043565">
    <property type="term" value="F:sequence-specific DNA binding"/>
    <property type="evidence" value="ECO:0007669"/>
    <property type="project" value="InterPro"/>
</dbReference>
<dbReference type="GO" id="GO:0009893">
    <property type="term" value="P:positive regulation of metabolic process"/>
    <property type="evidence" value="ECO:0007669"/>
    <property type="project" value="UniProtKB-ARBA"/>
</dbReference>
<dbReference type="SUPFAM" id="SSF46689">
    <property type="entry name" value="Homeodomain-like"/>
    <property type="match status" value="2"/>
</dbReference>
<evidence type="ECO:0000313" key="8">
    <source>
        <dbReference type="EMBL" id="TYP61361.1"/>
    </source>
</evidence>
<dbReference type="InterPro" id="IPR009057">
    <property type="entry name" value="Homeodomain-like_sf"/>
</dbReference>
<dbReference type="AlphaFoldDB" id="A0A5S5B315"/>
<dbReference type="Gene3D" id="1.10.10.60">
    <property type="entry name" value="Homeodomain-like"/>
    <property type="match status" value="2"/>
</dbReference>
<dbReference type="Proteomes" id="UP000324282">
    <property type="component" value="Unassembled WGS sequence"/>
</dbReference>
<dbReference type="InterPro" id="IPR018060">
    <property type="entry name" value="HTH_AraC"/>
</dbReference>
<dbReference type="GO" id="GO:0005737">
    <property type="term" value="C:cytoplasm"/>
    <property type="evidence" value="ECO:0007669"/>
    <property type="project" value="UniProtKB-SubCell"/>
</dbReference>
<sequence>MHQHIPAQSRSASGSSFWRDAALPFIESRSVEDGRRVCYARHSHETFSIGLIDSGASTYINGDHQCRIEAGTLVLMNPGDVHACNPIRNQPWAYRMLYVETRWLSELQDAIGMDGAGFRRFAPIMTRDPLLQAGFRRFHAVLIDDNADLLQKETGAVAFFSQLHERLGLDVEVPVSDQKLQRAAEYIADNYQRSLKLDEISLIAGVSPSSLIRAFKKHFGMTPHAYLTNRRVQFARAELRRGRPISDVALAAGFADQAHLQRAFKQLLAATPGHYRTGSRNVHGTTRQVSSK</sequence>
<evidence type="ECO:0000256" key="1">
    <source>
        <dbReference type="ARBA" id="ARBA00004496"/>
    </source>
</evidence>
<evidence type="ECO:0000256" key="2">
    <source>
        <dbReference type="ARBA" id="ARBA00023015"/>
    </source>
</evidence>
<evidence type="ECO:0000259" key="7">
    <source>
        <dbReference type="PROSITE" id="PS01124"/>
    </source>
</evidence>
<dbReference type="SMART" id="SM00342">
    <property type="entry name" value="HTH_ARAC"/>
    <property type="match status" value="1"/>
</dbReference>
<dbReference type="RefSeq" id="WP_148926063.1">
    <property type="nucleotide sequence ID" value="NZ_VNHQ01000014.1"/>
</dbReference>
<keyword evidence="3" id="KW-0238">DNA-binding</keyword>
<dbReference type="SUPFAM" id="SSF51215">
    <property type="entry name" value="Regulatory protein AraC"/>
    <property type="match status" value="1"/>
</dbReference>
<dbReference type="InterPro" id="IPR018062">
    <property type="entry name" value="HTH_AraC-typ_CS"/>
</dbReference>
<comment type="caution">
    <text evidence="8">The sequence shown here is derived from an EMBL/GenBank/DDBJ whole genome shotgun (WGS) entry which is preliminary data.</text>
</comment>
<reference evidence="8 9" key="1">
    <citation type="submission" date="2019-07" db="EMBL/GenBank/DDBJ databases">
        <title>Deep subsurface shale carbon reservoir microbial communities from Ohio and West Virginia, USA.</title>
        <authorList>
            <person name="Wrighton K."/>
        </authorList>
    </citation>
    <scope>NUCLEOTIDE SEQUENCE [LARGE SCALE GENOMIC DNA]</scope>
    <source>
        <strain evidence="8 9">NP_8Ht</strain>
    </source>
</reference>
<evidence type="ECO:0000313" key="9">
    <source>
        <dbReference type="Proteomes" id="UP000324282"/>
    </source>
</evidence>